<dbReference type="RefSeq" id="WP_136455855.1">
    <property type="nucleotide sequence ID" value="NZ_SRSF01000001.1"/>
</dbReference>
<evidence type="ECO:0000313" key="3">
    <source>
        <dbReference type="EMBL" id="THH41028.1"/>
    </source>
</evidence>
<keyword evidence="1" id="KW-0732">Signal</keyword>
<organism evidence="3 4">
    <name type="scientific">Neolewinella litorea</name>
    <dbReference type="NCBI Taxonomy" id="2562452"/>
    <lineage>
        <taxon>Bacteria</taxon>
        <taxon>Pseudomonadati</taxon>
        <taxon>Bacteroidota</taxon>
        <taxon>Saprospiria</taxon>
        <taxon>Saprospirales</taxon>
        <taxon>Lewinellaceae</taxon>
        <taxon>Neolewinella</taxon>
    </lineage>
</organism>
<keyword evidence="4" id="KW-1185">Reference proteome</keyword>
<dbReference type="InterPro" id="IPR012338">
    <property type="entry name" value="Beta-lactam/transpept-like"/>
</dbReference>
<dbReference type="GO" id="GO:0016787">
    <property type="term" value="F:hydrolase activity"/>
    <property type="evidence" value="ECO:0007669"/>
    <property type="project" value="UniProtKB-KW"/>
</dbReference>
<dbReference type="OrthoDB" id="1522765at2"/>
<feature type="signal peptide" evidence="1">
    <location>
        <begin position="1"/>
        <end position="21"/>
    </location>
</feature>
<dbReference type="Proteomes" id="UP000308528">
    <property type="component" value="Unassembled WGS sequence"/>
</dbReference>
<dbReference type="SUPFAM" id="SSF56601">
    <property type="entry name" value="beta-lactamase/transpeptidase-like"/>
    <property type="match status" value="1"/>
</dbReference>
<feature type="domain" description="Beta-lactamase-related" evidence="2">
    <location>
        <begin position="42"/>
        <end position="392"/>
    </location>
</feature>
<evidence type="ECO:0000256" key="1">
    <source>
        <dbReference type="SAM" id="SignalP"/>
    </source>
</evidence>
<keyword evidence="3" id="KW-0378">Hydrolase</keyword>
<feature type="chain" id="PRO_5021007352" evidence="1">
    <location>
        <begin position="22"/>
        <end position="403"/>
    </location>
</feature>
<protein>
    <submittedName>
        <fullName evidence="3">Class C beta-lactamase-related serine hydrolase</fullName>
    </submittedName>
</protein>
<dbReference type="EMBL" id="SRSF01000001">
    <property type="protein sequence ID" value="THH41028.1"/>
    <property type="molecule type" value="Genomic_DNA"/>
</dbReference>
<gene>
    <name evidence="3" type="ORF">E4021_00075</name>
</gene>
<accession>A0A4S4NRM9</accession>
<dbReference type="PANTHER" id="PTHR43283:SF3">
    <property type="entry name" value="BETA-LACTAMASE FAMILY PROTEIN (AFU_ORTHOLOGUE AFUA_5G07500)"/>
    <property type="match status" value="1"/>
</dbReference>
<dbReference type="Gene3D" id="3.40.710.10">
    <property type="entry name" value="DD-peptidase/beta-lactamase superfamily"/>
    <property type="match status" value="1"/>
</dbReference>
<reference evidence="3 4" key="1">
    <citation type="submission" date="2019-04" db="EMBL/GenBank/DDBJ databases">
        <title>Lewinella litorea sp. nov., isolated from a marine sand.</title>
        <authorList>
            <person name="Yoon J.-H."/>
        </authorList>
    </citation>
    <scope>NUCLEOTIDE SEQUENCE [LARGE SCALE GENOMIC DNA]</scope>
    <source>
        <strain evidence="3 4">HSMS-39</strain>
    </source>
</reference>
<dbReference type="PANTHER" id="PTHR43283">
    <property type="entry name" value="BETA-LACTAMASE-RELATED"/>
    <property type="match status" value="1"/>
</dbReference>
<name>A0A4S4NRM9_9BACT</name>
<dbReference type="InterPro" id="IPR001466">
    <property type="entry name" value="Beta-lactam-related"/>
</dbReference>
<evidence type="ECO:0000259" key="2">
    <source>
        <dbReference type="Pfam" id="PF00144"/>
    </source>
</evidence>
<proteinExistence type="predicted"/>
<dbReference type="Pfam" id="PF00144">
    <property type="entry name" value="Beta-lactamase"/>
    <property type="match status" value="1"/>
</dbReference>
<comment type="caution">
    <text evidence="3">The sequence shown here is derived from an EMBL/GenBank/DDBJ whole genome shotgun (WGS) entry which is preliminary data.</text>
</comment>
<dbReference type="AlphaFoldDB" id="A0A4S4NRM9"/>
<sequence>MKMRFTLLSLLFLLCLAPASAQDASTAGLTEEGLDRYGKWVDREIEDGTMPMAETIIFRNGTIGYHSTKGVSDLNTGIPLQANQLYHLMSMTKPIVSVAFMMLYQEGHFQLTDKVSDYLPEFKNLRVAKNTADGVGVETDPAESEVTIEQVLSHTAGFSHGLGGTTLDNEIARALYYQPQADIADRVNTLASLPLVGQPGKQWYYSASPDILARLIEVFSGQSVAEFLRDRLFDPLGMKDTGYNIPSDQAVRLVANHQVTDSTIVHAAMQLPTSGNTIFGGTHGLYSTAQDYLRFARMLLNKGELDGRQYLSPKTVELMTMNHVGDMRQDGQGFGLGFGIITDVAEYGVPSSKGQYFWSGAYSTYFFVDPAENMIAIMLSQRSPYSSYLERKFRQMVYQALGD</sequence>
<evidence type="ECO:0000313" key="4">
    <source>
        <dbReference type="Proteomes" id="UP000308528"/>
    </source>
</evidence>
<dbReference type="InterPro" id="IPR050789">
    <property type="entry name" value="Diverse_Enzym_Activities"/>
</dbReference>